<feature type="compositionally biased region" description="Polar residues" evidence="1">
    <location>
        <begin position="51"/>
        <end position="60"/>
    </location>
</feature>
<sequence>MPQSHGDSFLLRQTRQRHGIDCVAGEDLKLDENKGNMAAGAVPRGSVKARSLSSQQTNPREATFPIPSYLIQPASQINVEAIINGRTRRCPLRKSTTRRCGPQQRMSPYATEKCSVNKTKSAGSPPTISEQYTKDISAILRSYVTKLPKGLQSKAFDAAGKFVAILELTSNTPSNSFREPQGKNQGRIPQTTENPEPPKSNNDNGVVFSKDAPLTLLDFSQHLGLHRAERLVADISAILQILPDRDPVGLPCQFQFNRSGLWVFQLSDHYLKNSALVNLQNIHQLLESPTPNDLQFAESLFLRVAEGFLKPGPLAKNGIAHTVFAAMIVAATKAPFNSLPESLSCYVKGTFYESAHGSDRKTQEFSHQVLTNKDAWLSSDQSSRRIQTSGSDQSEDMVQILTSKNSSKDFHTSKNTSQFNIKGGPLPPYQNHPARDTHLTRHPLDTHPIK</sequence>
<evidence type="ECO:0000256" key="1">
    <source>
        <dbReference type="SAM" id="MobiDB-lite"/>
    </source>
</evidence>
<feature type="region of interest" description="Disordered" evidence="1">
    <location>
        <begin position="36"/>
        <end position="61"/>
    </location>
</feature>
<dbReference type="Proteomes" id="UP000235388">
    <property type="component" value="Unassembled WGS sequence"/>
</dbReference>
<name>A0A2N5TPX5_9BASI</name>
<dbReference type="EMBL" id="PGCJ01000480">
    <property type="protein sequence ID" value="PLW27557.1"/>
    <property type="molecule type" value="Genomic_DNA"/>
</dbReference>
<feature type="compositionally biased region" description="Polar residues" evidence="1">
    <location>
        <begin position="173"/>
        <end position="204"/>
    </location>
</feature>
<comment type="caution">
    <text evidence="2">The sequence shown here is derived from an EMBL/GenBank/DDBJ whole genome shotgun (WGS) entry which is preliminary data.</text>
</comment>
<proteinExistence type="predicted"/>
<organism evidence="2 3">
    <name type="scientific">Puccinia coronata f. sp. avenae</name>
    <dbReference type="NCBI Taxonomy" id="200324"/>
    <lineage>
        <taxon>Eukaryota</taxon>
        <taxon>Fungi</taxon>
        <taxon>Dikarya</taxon>
        <taxon>Basidiomycota</taxon>
        <taxon>Pucciniomycotina</taxon>
        <taxon>Pucciniomycetes</taxon>
        <taxon>Pucciniales</taxon>
        <taxon>Pucciniaceae</taxon>
        <taxon>Puccinia</taxon>
    </lineage>
</organism>
<keyword evidence="3" id="KW-1185">Reference proteome</keyword>
<accession>A0A2N5TPX5</accession>
<evidence type="ECO:0000313" key="3">
    <source>
        <dbReference type="Proteomes" id="UP000235388"/>
    </source>
</evidence>
<gene>
    <name evidence="2" type="ORF">PCANC_22349</name>
</gene>
<dbReference type="OrthoDB" id="2507700at2759"/>
<evidence type="ECO:0000313" key="2">
    <source>
        <dbReference type="EMBL" id="PLW27557.1"/>
    </source>
</evidence>
<feature type="region of interest" description="Disordered" evidence="1">
    <location>
        <begin position="404"/>
        <end position="450"/>
    </location>
</feature>
<feature type="compositionally biased region" description="Basic and acidic residues" evidence="1">
    <location>
        <begin position="433"/>
        <end position="450"/>
    </location>
</feature>
<protein>
    <submittedName>
        <fullName evidence="2">Uncharacterized protein</fullName>
    </submittedName>
</protein>
<feature type="region of interest" description="Disordered" evidence="1">
    <location>
        <begin position="173"/>
        <end position="205"/>
    </location>
</feature>
<reference evidence="2 3" key="1">
    <citation type="submission" date="2017-11" db="EMBL/GenBank/DDBJ databases">
        <title>De novo assembly and phasing of dikaryotic genomes from two isolates of Puccinia coronata f. sp. avenae, the causal agent of oat crown rust.</title>
        <authorList>
            <person name="Miller M.E."/>
            <person name="Zhang Y."/>
            <person name="Omidvar V."/>
            <person name="Sperschneider J."/>
            <person name="Schwessinger B."/>
            <person name="Raley C."/>
            <person name="Palmer J.M."/>
            <person name="Garnica D."/>
            <person name="Upadhyaya N."/>
            <person name="Rathjen J."/>
            <person name="Taylor J.M."/>
            <person name="Park R.F."/>
            <person name="Dodds P.N."/>
            <person name="Hirsch C.D."/>
            <person name="Kianian S.F."/>
            <person name="Figueroa M."/>
        </authorList>
    </citation>
    <scope>NUCLEOTIDE SEQUENCE [LARGE SCALE GENOMIC DNA]</scope>
    <source>
        <strain evidence="2">12NC29</strain>
    </source>
</reference>
<dbReference type="AlphaFoldDB" id="A0A2N5TPX5"/>